<dbReference type="Pfam" id="PF19982">
    <property type="entry name" value="DUF6418"/>
    <property type="match status" value="1"/>
</dbReference>
<accession>A0A418U408</accession>
<proteinExistence type="predicted"/>
<name>A0A418U408_ECOLX</name>
<dbReference type="InterPro" id="IPR046303">
    <property type="entry name" value="DUF6418"/>
</dbReference>
<evidence type="ECO:0000313" key="3">
    <source>
        <dbReference type="Proteomes" id="UP000543257"/>
    </source>
</evidence>
<dbReference type="AlphaFoldDB" id="A0A418U408"/>
<reference evidence="2 3" key="1">
    <citation type="submission" date="2018-08" db="EMBL/GenBank/DDBJ databases">
        <authorList>
            <consortium name="GenomeTrakr network: Whole genome sequencing for foodborne pathogen traceback"/>
        </authorList>
    </citation>
    <scope>NUCLEOTIDE SEQUENCE [LARGE SCALE GENOMIC DNA]</scope>
    <source>
        <strain evidence="2 3">AZ-TG73583</strain>
    </source>
</reference>
<sequence>MKISVFTFLRIILISLSGILVLITNAGYNVNFLGITILLLYGYIIYNYRPIEFVNNLLFFIILVPMLIGGALIENGTYLFEIDSYTYWNGTFIINLFYTLLFIEFLLVNVKAKRKNSIRIKPVFIEIIILLSVFVLYATFIKTGIPLLKGIHRTIYFGTIVPEYVNFIKGRLSFICLVLGYYYFISKSKRYLLYFCLIVIYHILCSIKGGELLIIIYAFFLPLTLNYSEAALSINKKKVNRKIRYTLIFLIISIFTIIFINYQTVENYDKGTSALDKIEKRIEAAGQIWWVINDQKQVDAQFRWDKFIDNFSDKKNDQYAQGMNQLMNEVVPANILDTWRSADDRGRSLANGFPAIGYYYFGYIGVVGFLIAFGLIVILVKRDILSSFKSGDILSFLFLGPILELVIRVVAQGDINLFFEGRTYAILFAYTFYGFIKKAVSGDAFRG</sequence>
<dbReference type="EMBL" id="AATJKW010000001">
    <property type="protein sequence ID" value="EFL9835142.1"/>
    <property type="molecule type" value="Genomic_DNA"/>
</dbReference>
<evidence type="ECO:0000313" key="2">
    <source>
        <dbReference type="EMBL" id="EFL9835142.1"/>
    </source>
</evidence>
<protein>
    <recommendedName>
        <fullName evidence="1">DUF6418 domain-containing protein</fullName>
    </recommendedName>
</protein>
<dbReference type="RefSeq" id="WP_112025054.1">
    <property type="nucleotide sequence ID" value="NZ_CP103544.1"/>
</dbReference>
<organism evidence="2 3">
    <name type="scientific">Escherichia coli</name>
    <dbReference type="NCBI Taxonomy" id="562"/>
    <lineage>
        <taxon>Bacteria</taxon>
        <taxon>Pseudomonadati</taxon>
        <taxon>Pseudomonadota</taxon>
        <taxon>Gammaproteobacteria</taxon>
        <taxon>Enterobacterales</taxon>
        <taxon>Enterobacteriaceae</taxon>
        <taxon>Escherichia</taxon>
    </lineage>
</organism>
<gene>
    <name evidence="2" type="ORF">EN85_000056</name>
</gene>
<feature type="domain" description="DUF6418" evidence="1">
    <location>
        <begin position="317"/>
        <end position="425"/>
    </location>
</feature>
<comment type="caution">
    <text evidence="2">The sequence shown here is derived from an EMBL/GenBank/DDBJ whole genome shotgun (WGS) entry which is preliminary data.</text>
</comment>
<evidence type="ECO:0000259" key="1">
    <source>
        <dbReference type="Pfam" id="PF19982"/>
    </source>
</evidence>
<dbReference type="Proteomes" id="UP000543257">
    <property type="component" value="Unassembled WGS sequence"/>
</dbReference>